<dbReference type="RefSeq" id="WP_089122879.1">
    <property type="nucleotide sequence ID" value="NZ_BSPV01000004.1"/>
</dbReference>
<proteinExistence type="predicted"/>
<evidence type="ECO:0000313" key="3">
    <source>
        <dbReference type="Proteomes" id="UP000319828"/>
    </source>
</evidence>
<dbReference type="OrthoDB" id="6687905at2"/>
<reference evidence="1" key="4">
    <citation type="submission" date="2023-01" db="EMBL/GenBank/DDBJ databases">
        <title>Draft genome sequence of Vibrio algivorus strain NBRC 111146.</title>
        <authorList>
            <person name="Sun Q."/>
            <person name="Mori K."/>
        </authorList>
    </citation>
    <scope>NUCLEOTIDE SEQUENCE</scope>
    <source>
        <strain evidence="1">NBRC 111146</strain>
    </source>
</reference>
<dbReference type="InterPro" id="IPR021334">
    <property type="entry name" value="DUF2947"/>
</dbReference>
<name>A0A557PFC8_9VIBR</name>
<dbReference type="Pfam" id="PF11163">
    <property type="entry name" value="DUF2947"/>
    <property type="match status" value="1"/>
</dbReference>
<dbReference type="EMBL" id="VMKJ01000002">
    <property type="protein sequence ID" value="TVO39375.1"/>
    <property type="molecule type" value="Genomic_DNA"/>
</dbReference>
<reference evidence="1" key="1">
    <citation type="journal article" date="2014" name="Int. J. Syst. Evol. Microbiol.">
        <title>Complete genome of a new Firmicutes species belonging to the dominant human colonic microbiota ('Ruminococcus bicirculans') reveals two chromosomes and a selective capacity to utilize plant glucans.</title>
        <authorList>
            <consortium name="NISC Comparative Sequencing Program"/>
            <person name="Wegmann U."/>
            <person name="Louis P."/>
            <person name="Goesmann A."/>
            <person name="Henrissat B."/>
            <person name="Duncan S.H."/>
            <person name="Flint H.J."/>
        </authorList>
    </citation>
    <scope>NUCLEOTIDE SEQUENCE</scope>
    <source>
        <strain evidence="1">NBRC 111146</strain>
    </source>
</reference>
<comment type="caution">
    <text evidence="2">The sequence shown here is derived from an EMBL/GenBank/DDBJ whole genome shotgun (WGS) entry which is preliminary data.</text>
</comment>
<evidence type="ECO:0000313" key="2">
    <source>
        <dbReference type="EMBL" id="TVO39375.1"/>
    </source>
</evidence>
<keyword evidence="4" id="KW-1185">Reference proteome</keyword>
<dbReference type="AlphaFoldDB" id="A0A557PFC8"/>
<reference evidence="4" key="2">
    <citation type="journal article" date="2019" name="Int. J. Syst. Evol. Microbiol.">
        <title>The Global Catalogue of Microorganisms (GCM) 10K type strain sequencing project: providing services to taxonomists for standard genome sequencing and annotation.</title>
        <authorList>
            <consortium name="The Broad Institute Genomics Platform"/>
            <consortium name="The Broad Institute Genome Sequencing Center for Infectious Disease"/>
            <person name="Wu L."/>
            <person name="Ma J."/>
        </authorList>
    </citation>
    <scope>NUCLEOTIDE SEQUENCE [LARGE SCALE GENOMIC DNA]</scope>
    <source>
        <strain evidence="4">NBRC 111146</strain>
    </source>
</reference>
<reference evidence="2 3" key="3">
    <citation type="submission" date="2019-07" db="EMBL/GenBank/DDBJ databases">
        <title>The draft genome sequence of Vibrio algivorus M1486.</title>
        <authorList>
            <person name="Meng X."/>
        </authorList>
    </citation>
    <scope>NUCLEOTIDE SEQUENCE [LARGE SCALE GENOMIC DNA]</scope>
    <source>
        <strain evidence="2 3">M1486</strain>
    </source>
</reference>
<evidence type="ECO:0000313" key="1">
    <source>
        <dbReference type="EMBL" id="GLT14489.1"/>
    </source>
</evidence>
<protein>
    <submittedName>
        <fullName evidence="2">DUF2947 family protein</fullName>
    </submittedName>
</protein>
<dbReference type="EMBL" id="BSPV01000004">
    <property type="protein sequence ID" value="GLT14489.1"/>
    <property type="molecule type" value="Genomic_DNA"/>
</dbReference>
<dbReference type="Proteomes" id="UP000319828">
    <property type="component" value="Unassembled WGS sequence"/>
</dbReference>
<dbReference type="Proteomes" id="UP001157156">
    <property type="component" value="Unassembled WGS sequence"/>
</dbReference>
<sequence>MSYTPLEQYQRKWIFTHQSLPVPEEELVHIKPISQQRAAQLWIENISKQSPDADRLSSGDWPSKASNWLDEVDWSEAWDADEPELPQAILDHIDWQDDVTVYFCYEKYNIIETKWAIFKKHWKNFLFFDDGPILIGRRRSEALWFNTDGSVKLGQRTE</sequence>
<gene>
    <name evidence="2" type="ORF">FOF44_01950</name>
    <name evidence="1" type="ORF">GCM10007931_14640</name>
</gene>
<accession>A0A557PFC8</accession>
<evidence type="ECO:0000313" key="4">
    <source>
        <dbReference type="Proteomes" id="UP001157156"/>
    </source>
</evidence>
<organism evidence="2 3">
    <name type="scientific">Vibrio algivorus</name>
    <dbReference type="NCBI Taxonomy" id="1667024"/>
    <lineage>
        <taxon>Bacteria</taxon>
        <taxon>Pseudomonadati</taxon>
        <taxon>Pseudomonadota</taxon>
        <taxon>Gammaproteobacteria</taxon>
        <taxon>Vibrionales</taxon>
        <taxon>Vibrionaceae</taxon>
        <taxon>Vibrio</taxon>
    </lineage>
</organism>